<keyword evidence="2" id="KW-0547">Nucleotide-binding</keyword>
<evidence type="ECO:0000256" key="3">
    <source>
        <dbReference type="ARBA" id="ARBA00022833"/>
    </source>
</evidence>
<feature type="domain" description="Zinc-hook" evidence="8">
    <location>
        <begin position="11"/>
        <end position="47"/>
    </location>
</feature>
<evidence type="ECO:0000313" key="10">
    <source>
        <dbReference type="Proteomes" id="UP001396334"/>
    </source>
</evidence>
<evidence type="ECO:0000256" key="6">
    <source>
        <dbReference type="SAM" id="Coils"/>
    </source>
</evidence>
<feature type="region of interest" description="Disordered" evidence="7">
    <location>
        <begin position="225"/>
        <end position="245"/>
    </location>
</feature>
<keyword evidence="1" id="KW-0479">Metal-binding</keyword>
<keyword evidence="3" id="KW-0862">Zinc</keyword>
<keyword evidence="10" id="KW-1185">Reference proteome</keyword>
<evidence type="ECO:0000313" key="9">
    <source>
        <dbReference type="EMBL" id="KAK8978666.1"/>
    </source>
</evidence>
<evidence type="ECO:0000256" key="4">
    <source>
        <dbReference type="ARBA" id="ARBA00022840"/>
    </source>
</evidence>
<dbReference type="Proteomes" id="UP001396334">
    <property type="component" value="Unassembled WGS sequence"/>
</dbReference>
<evidence type="ECO:0000256" key="1">
    <source>
        <dbReference type="ARBA" id="ARBA00022723"/>
    </source>
</evidence>
<evidence type="ECO:0000256" key="2">
    <source>
        <dbReference type="ARBA" id="ARBA00022741"/>
    </source>
</evidence>
<dbReference type="InterPro" id="IPR013134">
    <property type="entry name" value="Zn_hook_RAD50"/>
</dbReference>
<dbReference type="Pfam" id="PF04423">
    <property type="entry name" value="Rad50_zn_hook"/>
    <property type="match status" value="1"/>
</dbReference>
<name>A0ABR2NR64_9ROSI</name>
<accession>A0ABR2NR64</accession>
<organism evidence="9 10">
    <name type="scientific">Hibiscus sabdariffa</name>
    <name type="common">roselle</name>
    <dbReference type="NCBI Taxonomy" id="183260"/>
    <lineage>
        <taxon>Eukaryota</taxon>
        <taxon>Viridiplantae</taxon>
        <taxon>Streptophyta</taxon>
        <taxon>Embryophyta</taxon>
        <taxon>Tracheophyta</taxon>
        <taxon>Spermatophyta</taxon>
        <taxon>Magnoliopsida</taxon>
        <taxon>eudicotyledons</taxon>
        <taxon>Gunneridae</taxon>
        <taxon>Pentapetalae</taxon>
        <taxon>rosids</taxon>
        <taxon>malvids</taxon>
        <taxon>Malvales</taxon>
        <taxon>Malvaceae</taxon>
        <taxon>Malvoideae</taxon>
        <taxon>Hibiscus</taxon>
    </lineage>
</organism>
<protein>
    <recommendedName>
        <fullName evidence="8">Zinc-hook domain-containing protein</fullName>
    </recommendedName>
</protein>
<dbReference type="EMBL" id="JBBPBN010000111">
    <property type="protein sequence ID" value="KAK8978666.1"/>
    <property type="molecule type" value="Genomic_DNA"/>
</dbReference>
<dbReference type="PANTHER" id="PTHR18867:SF12">
    <property type="entry name" value="DNA REPAIR PROTEIN RAD50"/>
    <property type="match status" value="1"/>
</dbReference>
<comment type="caution">
    <text evidence="9">The sequence shown here is derived from an EMBL/GenBank/DDBJ whole genome shotgun (WGS) entry which is preliminary data.</text>
</comment>
<feature type="coiled-coil region" evidence="6">
    <location>
        <begin position="154"/>
        <end position="188"/>
    </location>
</feature>
<evidence type="ECO:0000256" key="5">
    <source>
        <dbReference type="ARBA" id="ARBA00023054"/>
    </source>
</evidence>
<sequence>MRQMFDPFERVARAHHVCPCCERPFSAEEEDEFVKKQRVKAASSAEHMKVLAVESSNAESYFQQLDKLRMALSRNSGVLQAEVEDLASKFDIGGQGGARNCGRDPIGAKQFASRTTFLLFAIRDALYNAVEDLRAEQRYMEKDLQSIQVRCARYKEKKVEVANTLRDFKKAEEEIEHLSEERRQLDLEEKHLAESLNSVVKEKESLLNDYDCLKVKLDEDYEQQQELRRSNRHEAEELYEINRKD</sequence>
<keyword evidence="5 6" id="KW-0175">Coiled coil</keyword>
<keyword evidence="4" id="KW-0067">ATP-binding</keyword>
<evidence type="ECO:0000259" key="8">
    <source>
        <dbReference type="Pfam" id="PF04423"/>
    </source>
</evidence>
<dbReference type="PANTHER" id="PTHR18867">
    <property type="entry name" value="RAD50"/>
    <property type="match status" value="1"/>
</dbReference>
<gene>
    <name evidence="9" type="ORF">V6N11_055652</name>
</gene>
<proteinExistence type="predicted"/>
<reference evidence="9 10" key="1">
    <citation type="journal article" date="2024" name="G3 (Bethesda)">
        <title>Genome assembly of Hibiscus sabdariffa L. provides insights into metabolisms of medicinal natural products.</title>
        <authorList>
            <person name="Kim T."/>
        </authorList>
    </citation>
    <scope>NUCLEOTIDE SEQUENCE [LARGE SCALE GENOMIC DNA]</scope>
    <source>
        <strain evidence="9">TK-2024</strain>
        <tissue evidence="9">Old leaves</tissue>
    </source>
</reference>
<evidence type="ECO:0000256" key="7">
    <source>
        <dbReference type="SAM" id="MobiDB-lite"/>
    </source>
</evidence>